<comment type="caution">
    <text evidence="2">The sequence shown here is derived from an EMBL/GenBank/DDBJ whole genome shotgun (WGS) entry which is preliminary data.</text>
</comment>
<accession>A0A8H6IB89</accession>
<name>A0A8H6IB89_9AGAR</name>
<dbReference type="EMBL" id="JACGCI010000008">
    <property type="protein sequence ID" value="KAF6761934.1"/>
    <property type="molecule type" value="Genomic_DNA"/>
</dbReference>
<sequence length="72" mass="8153">MSCGHFNLWLEWMPRAWLWASHSVCMPRTWAPGTEVQNMGNGSRFSLLSRIGLQYLSAAVENRSSLGLDEVL</sequence>
<evidence type="ECO:0000313" key="3">
    <source>
        <dbReference type="Proteomes" id="UP000521943"/>
    </source>
</evidence>
<organism evidence="2 3">
    <name type="scientific">Ephemerocybe angulata</name>
    <dbReference type="NCBI Taxonomy" id="980116"/>
    <lineage>
        <taxon>Eukaryota</taxon>
        <taxon>Fungi</taxon>
        <taxon>Dikarya</taxon>
        <taxon>Basidiomycota</taxon>
        <taxon>Agaricomycotina</taxon>
        <taxon>Agaricomycetes</taxon>
        <taxon>Agaricomycetidae</taxon>
        <taxon>Agaricales</taxon>
        <taxon>Agaricineae</taxon>
        <taxon>Psathyrellaceae</taxon>
        <taxon>Ephemerocybe</taxon>
    </lineage>
</organism>
<reference evidence="2 3" key="1">
    <citation type="submission" date="2020-07" db="EMBL/GenBank/DDBJ databases">
        <title>Comparative genomics of pyrophilous fungi reveals a link between fire events and developmental genes.</title>
        <authorList>
            <consortium name="DOE Joint Genome Institute"/>
            <person name="Steindorff A.S."/>
            <person name="Carver A."/>
            <person name="Calhoun S."/>
            <person name="Stillman K."/>
            <person name="Liu H."/>
            <person name="Lipzen A."/>
            <person name="Pangilinan J."/>
            <person name="Labutti K."/>
            <person name="Bruns T.D."/>
            <person name="Grigoriev I.V."/>
        </authorList>
    </citation>
    <scope>NUCLEOTIDE SEQUENCE [LARGE SCALE GENOMIC DNA]</scope>
    <source>
        <strain evidence="2 3">CBS 144469</strain>
    </source>
</reference>
<feature type="signal peptide" evidence="1">
    <location>
        <begin position="1"/>
        <end position="23"/>
    </location>
</feature>
<evidence type="ECO:0008006" key="4">
    <source>
        <dbReference type="Google" id="ProtNLM"/>
    </source>
</evidence>
<dbReference type="AlphaFoldDB" id="A0A8H6IB89"/>
<dbReference type="Proteomes" id="UP000521943">
    <property type="component" value="Unassembled WGS sequence"/>
</dbReference>
<proteinExistence type="predicted"/>
<protein>
    <recommendedName>
        <fullName evidence="4">Secreted protein</fullName>
    </recommendedName>
</protein>
<gene>
    <name evidence="2" type="ORF">DFP72DRAFT_877503</name>
</gene>
<feature type="non-terminal residue" evidence="2">
    <location>
        <position position="72"/>
    </location>
</feature>
<feature type="chain" id="PRO_5034426285" description="Secreted protein" evidence="1">
    <location>
        <begin position="24"/>
        <end position="72"/>
    </location>
</feature>
<evidence type="ECO:0000313" key="2">
    <source>
        <dbReference type="EMBL" id="KAF6761934.1"/>
    </source>
</evidence>
<keyword evidence="1" id="KW-0732">Signal</keyword>
<keyword evidence="3" id="KW-1185">Reference proteome</keyword>
<evidence type="ECO:0000256" key="1">
    <source>
        <dbReference type="SAM" id="SignalP"/>
    </source>
</evidence>